<comment type="caution">
    <text evidence="2">The sequence shown here is derived from an EMBL/GenBank/DDBJ whole genome shotgun (WGS) entry which is preliminary data.</text>
</comment>
<sequence>MSRLELSILAVVLSILLASFSHSASLPEPVARSRSKRQSADVRAAEYLAWIALGGNIPRGGCIEVACGVVDVYQSGKKKRDFESDSLSDEDNYSLLRALVERAAIENSAA</sequence>
<feature type="chain" id="PRO_5018754157" evidence="1">
    <location>
        <begin position="24"/>
        <end position="110"/>
    </location>
</feature>
<dbReference type="Proteomes" id="UP000271974">
    <property type="component" value="Unassembled WGS sequence"/>
</dbReference>
<accession>A0A3S0ZUW1</accession>
<proteinExistence type="predicted"/>
<gene>
    <name evidence="2" type="ORF">EGW08_005861</name>
</gene>
<dbReference type="AlphaFoldDB" id="A0A3S0ZUW1"/>
<feature type="signal peptide" evidence="1">
    <location>
        <begin position="1"/>
        <end position="23"/>
    </location>
</feature>
<evidence type="ECO:0000313" key="3">
    <source>
        <dbReference type="Proteomes" id="UP000271974"/>
    </source>
</evidence>
<evidence type="ECO:0000256" key="1">
    <source>
        <dbReference type="SAM" id="SignalP"/>
    </source>
</evidence>
<reference evidence="2 3" key="1">
    <citation type="submission" date="2019-01" db="EMBL/GenBank/DDBJ databases">
        <title>A draft genome assembly of the solar-powered sea slug Elysia chlorotica.</title>
        <authorList>
            <person name="Cai H."/>
            <person name="Li Q."/>
            <person name="Fang X."/>
            <person name="Li J."/>
            <person name="Curtis N.E."/>
            <person name="Altenburger A."/>
            <person name="Shibata T."/>
            <person name="Feng M."/>
            <person name="Maeda T."/>
            <person name="Schwartz J.A."/>
            <person name="Shigenobu S."/>
            <person name="Lundholm N."/>
            <person name="Nishiyama T."/>
            <person name="Yang H."/>
            <person name="Hasebe M."/>
            <person name="Li S."/>
            <person name="Pierce S.K."/>
            <person name="Wang J."/>
        </authorList>
    </citation>
    <scope>NUCLEOTIDE SEQUENCE [LARGE SCALE GENOMIC DNA]</scope>
    <source>
        <strain evidence="2">EC2010</strain>
        <tissue evidence="2">Whole organism of an adult</tissue>
    </source>
</reference>
<dbReference type="OrthoDB" id="6105122at2759"/>
<dbReference type="EMBL" id="RQTK01000140">
    <property type="protein sequence ID" value="RUS86411.1"/>
    <property type="molecule type" value="Genomic_DNA"/>
</dbReference>
<organism evidence="2 3">
    <name type="scientific">Elysia chlorotica</name>
    <name type="common">Eastern emerald elysia</name>
    <name type="synonym">Sea slug</name>
    <dbReference type="NCBI Taxonomy" id="188477"/>
    <lineage>
        <taxon>Eukaryota</taxon>
        <taxon>Metazoa</taxon>
        <taxon>Spiralia</taxon>
        <taxon>Lophotrochozoa</taxon>
        <taxon>Mollusca</taxon>
        <taxon>Gastropoda</taxon>
        <taxon>Heterobranchia</taxon>
        <taxon>Euthyneura</taxon>
        <taxon>Panpulmonata</taxon>
        <taxon>Sacoglossa</taxon>
        <taxon>Placobranchoidea</taxon>
        <taxon>Plakobranchidae</taxon>
        <taxon>Elysia</taxon>
    </lineage>
</organism>
<keyword evidence="3" id="KW-1185">Reference proteome</keyword>
<keyword evidence="1" id="KW-0732">Signal</keyword>
<name>A0A3S0ZUW1_ELYCH</name>
<evidence type="ECO:0000313" key="2">
    <source>
        <dbReference type="EMBL" id="RUS86411.1"/>
    </source>
</evidence>
<protein>
    <submittedName>
        <fullName evidence="2">Uncharacterized protein</fullName>
    </submittedName>
</protein>